<gene>
    <name evidence="1" type="ORF">L1987_79930</name>
</gene>
<proteinExistence type="predicted"/>
<keyword evidence="2" id="KW-1185">Reference proteome</keyword>
<dbReference type="EMBL" id="CM042044">
    <property type="protein sequence ID" value="KAI3686256.1"/>
    <property type="molecule type" value="Genomic_DNA"/>
</dbReference>
<reference evidence="1 2" key="2">
    <citation type="journal article" date="2022" name="Mol. Ecol. Resour.">
        <title>The genomes of chicory, endive, great burdock and yacon provide insights into Asteraceae paleo-polyploidization history and plant inulin production.</title>
        <authorList>
            <person name="Fan W."/>
            <person name="Wang S."/>
            <person name="Wang H."/>
            <person name="Wang A."/>
            <person name="Jiang F."/>
            <person name="Liu H."/>
            <person name="Zhao H."/>
            <person name="Xu D."/>
            <person name="Zhang Y."/>
        </authorList>
    </citation>
    <scope>NUCLEOTIDE SEQUENCE [LARGE SCALE GENOMIC DNA]</scope>
    <source>
        <strain evidence="2">cv. Yunnan</strain>
        <tissue evidence="1">Leaves</tissue>
    </source>
</reference>
<protein>
    <submittedName>
        <fullName evidence="1">Uncharacterized protein</fullName>
    </submittedName>
</protein>
<evidence type="ECO:0000313" key="1">
    <source>
        <dbReference type="EMBL" id="KAI3686256.1"/>
    </source>
</evidence>
<accession>A0ACB8YLB6</accession>
<organism evidence="1 2">
    <name type="scientific">Smallanthus sonchifolius</name>
    <dbReference type="NCBI Taxonomy" id="185202"/>
    <lineage>
        <taxon>Eukaryota</taxon>
        <taxon>Viridiplantae</taxon>
        <taxon>Streptophyta</taxon>
        <taxon>Embryophyta</taxon>
        <taxon>Tracheophyta</taxon>
        <taxon>Spermatophyta</taxon>
        <taxon>Magnoliopsida</taxon>
        <taxon>eudicotyledons</taxon>
        <taxon>Gunneridae</taxon>
        <taxon>Pentapetalae</taxon>
        <taxon>asterids</taxon>
        <taxon>campanulids</taxon>
        <taxon>Asterales</taxon>
        <taxon>Asteraceae</taxon>
        <taxon>Asteroideae</taxon>
        <taxon>Heliantheae alliance</taxon>
        <taxon>Millerieae</taxon>
        <taxon>Smallanthus</taxon>
    </lineage>
</organism>
<reference evidence="2" key="1">
    <citation type="journal article" date="2022" name="Mol. Ecol. Resour.">
        <title>The genomes of chicory, endive, great burdock and yacon provide insights into Asteraceae palaeo-polyploidization history and plant inulin production.</title>
        <authorList>
            <person name="Fan W."/>
            <person name="Wang S."/>
            <person name="Wang H."/>
            <person name="Wang A."/>
            <person name="Jiang F."/>
            <person name="Liu H."/>
            <person name="Zhao H."/>
            <person name="Xu D."/>
            <person name="Zhang Y."/>
        </authorList>
    </citation>
    <scope>NUCLEOTIDE SEQUENCE [LARGE SCALE GENOMIC DNA]</scope>
    <source>
        <strain evidence="2">cv. Yunnan</strain>
    </source>
</reference>
<evidence type="ECO:0000313" key="2">
    <source>
        <dbReference type="Proteomes" id="UP001056120"/>
    </source>
</evidence>
<dbReference type="Proteomes" id="UP001056120">
    <property type="component" value="Linkage Group LG27"/>
</dbReference>
<name>A0ACB8YLB6_9ASTR</name>
<sequence length="467" mass="50641">MCSIFSLSNRVFPAIDHHHHNNSANVNPQVARYSIHLSNSRRIELRAQVTDNISVVQSKPISQEDVINDDKRVIVGTYGRTPIVLTSGKGCKLYDIEGREYIDLTSGIAVNALGHGDPDWIQAITDQANVLAHVSNIYYSLPQVNLAERLVASSFADRVFFSNSGTEANEAAIKFSRKFQRYSRPNSSDPPTEFISFTNSFHGRTIGSLALTSKEHYRTPFEPVMPGVTFLKYGDIDAAQELISSGKIAAVFVEPIQGEGGIYSATKDFLKSLRSACDKAGSLLVFDEVQCGLGRTGYLWAHEAYGVTPDIMTLAKPLAGGLPIGATLVTERVNAAINFGDHGSTFAGGPLVCAAAIAVFDKISNPSFLSSVAIKGDYVKETLKKKLQGNKHVKEIRGFGLIVGIELDVSATPLVDACRESGLLILTAGKGDIVRLVPPLVISEEELDRAVEIIHECLHVLDEKISN</sequence>
<comment type="caution">
    <text evidence="1">The sequence shown here is derived from an EMBL/GenBank/DDBJ whole genome shotgun (WGS) entry which is preliminary data.</text>
</comment>